<dbReference type="Proteomes" id="UP000194903">
    <property type="component" value="Unassembled WGS sequence"/>
</dbReference>
<keyword evidence="4" id="KW-1185">Reference proteome</keyword>
<dbReference type="Pfam" id="PF13240">
    <property type="entry name" value="Zn_Ribbon_1"/>
    <property type="match status" value="1"/>
</dbReference>
<feature type="transmembrane region" description="Helical" evidence="1">
    <location>
        <begin position="37"/>
        <end position="58"/>
    </location>
</feature>
<dbReference type="InterPro" id="IPR026870">
    <property type="entry name" value="Zinc_ribbon_dom"/>
</dbReference>
<evidence type="ECO:0000313" key="4">
    <source>
        <dbReference type="Proteomes" id="UP000194903"/>
    </source>
</evidence>
<feature type="domain" description="Zinc-ribbon" evidence="2">
    <location>
        <begin position="2"/>
        <end position="23"/>
    </location>
</feature>
<dbReference type="OrthoDB" id="1822804at2"/>
<keyword evidence="1" id="KW-0472">Membrane</keyword>
<evidence type="ECO:0000256" key="1">
    <source>
        <dbReference type="SAM" id="Phobius"/>
    </source>
</evidence>
<dbReference type="AlphaFoldDB" id="A0A252F681"/>
<evidence type="ECO:0000259" key="2">
    <source>
        <dbReference type="Pfam" id="PF13240"/>
    </source>
</evidence>
<comment type="caution">
    <text evidence="3">The sequence shown here is derived from an EMBL/GenBank/DDBJ whole genome shotgun (WGS) entry which is preliminary data.</text>
</comment>
<keyword evidence="1" id="KW-0812">Transmembrane</keyword>
<evidence type="ECO:0000313" key="3">
    <source>
        <dbReference type="EMBL" id="OUM21222.1"/>
    </source>
</evidence>
<sequence length="62" mass="6821">MYCRNCGLELRDGAKFCPKCGAPQSERVEKKSRKTRWYVVASGLAALALIAGSAIGLFERRS</sequence>
<dbReference type="EMBL" id="NHOC01000003">
    <property type="protein sequence ID" value="OUM21222.1"/>
    <property type="molecule type" value="Genomic_DNA"/>
</dbReference>
<dbReference type="RefSeq" id="WP_087018049.1">
    <property type="nucleotide sequence ID" value="NZ_NHOC01000003.1"/>
</dbReference>
<protein>
    <recommendedName>
        <fullName evidence="2">Zinc-ribbon domain-containing protein</fullName>
    </recommendedName>
</protein>
<name>A0A252F681_9FIRM</name>
<reference evidence="3 4" key="1">
    <citation type="submission" date="2017-05" db="EMBL/GenBank/DDBJ databases">
        <title>Butyricicoccus porcorum sp. nov. a butyrate-producing bacterium from the swine intestinal tract.</title>
        <authorList>
            <person name="Trachsel J."/>
            <person name="Humphrey S."/>
            <person name="Allen H.K."/>
        </authorList>
    </citation>
    <scope>NUCLEOTIDE SEQUENCE [LARGE SCALE GENOMIC DNA]</scope>
    <source>
        <strain evidence="3">BB10</strain>
    </source>
</reference>
<accession>A0A252F681</accession>
<organism evidence="3 4">
    <name type="scientific">Butyricicoccus porcorum</name>
    <dbReference type="NCBI Taxonomy" id="1945634"/>
    <lineage>
        <taxon>Bacteria</taxon>
        <taxon>Bacillati</taxon>
        <taxon>Bacillota</taxon>
        <taxon>Clostridia</taxon>
        <taxon>Eubacteriales</taxon>
        <taxon>Butyricicoccaceae</taxon>
        <taxon>Butyricicoccus</taxon>
    </lineage>
</organism>
<gene>
    <name evidence="3" type="ORF">CBW42_04110</name>
</gene>
<proteinExistence type="predicted"/>
<keyword evidence="1" id="KW-1133">Transmembrane helix</keyword>